<evidence type="ECO:0000256" key="3">
    <source>
        <dbReference type="SAM" id="Phobius"/>
    </source>
</evidence>
<keyword evidence="3" id="KW-0812">Transmembrane</keyword>
<comment type="subcellular location">
    <subcellularLocation>
        <location evidence="1">Cell surface</location>
    </subcellularLocation>
</comment>
<proteinExistence type="predicted"/>
<evidence type="ECO:0000313" key="4">
    <source>
        <dbReference type="EMBL" id="RRK09544.1"/>
    </source>
</evidence>
<gene>
    <name evidence="4" type="ORF">D1831_12170</name>
</gene>
<reference evidence="4 5" key="1">
    <citation type="submission" date="2018-08" db="EMBL/GenBank/DDBJ databases">
        <title>Genome Lactobacillus garii FI11369.</title>
        <authorList>
            <person name="Diaz M."/>
            <person name="Narbad A."/>
        </authorList>
    </citation>
    <scope>NUCLEOTIDE SEQUENCE [LARGE SCALE GENOMIC DNA]</scope>
    <source>
        <strain evidence="4 5">FI11369</strain>
    </source>
</reference>
<dbReference type="InterPro" id="IPR012902">
    <property type="entry name" value="N_methyl_site"/>
</dbReference>
<dbReference type="NCBIfam" id="TIGR02532">
    <property type="entry name" value="IV_pilin_GFxxxE"/>
    <property type="match status" value="1"/>
</dbReference>
<evidence type="ECO:0000256" key="2">
    <source>
        <dbReference type="ARBA" id="ARBA00023287"/>
    </source>
</evidence>
<organism evidence="4 5">
    <name type="scientific">Lactiplantibacillus garii</name>
    <dbReference type="NCBI Taxonomy" id="2306423"/>
    <lineage>
        <taxon>Bacteria</taxon>
        <taxon>Bacillati</taxon>
        <taxon>Bacillota</taxon>
        <taxon>Bacilli</taxon>
        <taxon>Lactobacillales</taxon>
        <taxon>Lactobacillaceae</taxon>
        <taxon>Lactiplantibacillus</taxon>
    </lineage>
</organism>
<protein>
    <submittedName>
        <fullName evidence="4">Prepilin-type N-terminal cleavage/methylation domain-containing protein</fullName>
    </submittedName>
</protein>
<keyword evidence="3" id="KW-1133">Transmembrane helix</keyword>
<keyword evidence="2" id="KW-0178">Competence</keyword>
<dbReference type="GO" id="GO:0030420">
    <property type="term" value="P:establishment of competence for transformation"/>
    <property type="evidence" value="ECO:0007669"/>
    <property type="project" value="UniProtKB-KW"/>
</dbReference>
<name>A0A3R8QPN0_9LACO</name>
<dbReference type="RefSeq" id="WP_125073156.1">
    <property type="nucleotide sequence ID" value="NZ_QWZQ01000050.1"/>
</dbReference>
<keyword evidence="5" id="KW-1185">Reference proteome</keyword>
<accession>A0A3R8QPN0</accession>
<dbReference type="Proteomes" id="UP000283633">
    <property type="component" value="Unassembled WGS sequence"/>
</dbReference>
<dbReference type="GO" id="GO:0009986">
    <property type="term" value="C:cell surface"/>
    <property type="evidence" value="ECO:0007669"/>
    <property type="project" value="UniProtKB-SubCell"/>
</dbReference>
<keyword evidence="3" id="KW-0472">Membrane</keyword>
<evidence type="ECO:0000256" key="1">
    <source>
        <dbReference type="ARBA" id="ARBA00004241"/>
    </source>
</evidence>
<feature type="transmembrane region" description="Helical" evidence="3">
    <location>
        <begin position="12"/>
        <end position="31"/>
    </location>
</feature>
<dbReference type="AlphaFoldDB" id="A0A3R8QPN0"/>
<comment type="caution">
    <text evidence="4">The sequence shown here is derived from an EMBL/GenBank/DDBJ whole genome shotgun (WGS) entry which is preliminary data.</text>
</comment>
<evidence type="ECO:0000313" key="5">
    <source>
        <dbReference type="Proteomes" id="UP000283633"/>
    </source>
</evidence>
<dbReference type="EMBL" id="QWZQ01000050">
    <property type="protein sequence ID" value="RRK09544.1"/>
    <property type="molecule type" value="Genomic_DNA"/>
</dbReference>
<sequence length="151" mass="17644">MQRRNNGRLGFTLIETVVVLGLLGTLLVIGVERFPTRQRQLNDEKMFWQRLDILWKEQALIASTTGIQQVVNFSPFWREVVFVTNQKQHASRTTRLPLPKTMTIQGKETIPIYKNGHPQPATVIFRSQLRPHQKQKFRVLMGWGEYQVDTE</sequence>
<dbReference type="OrthoDB" id="2289980at2"/>